<keyword evidence="4" id="KW-0285">Flavoprotein</keyword>
<dbReference type="InterPro" id="IPR037069">
    <property type="entry name" value="AcylCoA_DH/ox_N_sf"/>
</dbReference>
<evidence type="ECO:0000256" key="1">
    <source>
        <dbReference type="ARBA" id="ARBA00001974"/>
    </source>
</evidence>
<dbReference type="InterPro" id="IPR050741">
    <property type="entry name" value="Acyl-CoA_dehydrogenase"/>
</dbReference>
<protein>
    <submittedName>
        <fullName evidence="10">Acyl-CoA dehydrogenase</fullName>
    </submittedName>
</protein>
<feature type="domain" description="Acyl-CoA dehydrogenase/oxidase N-terminal" evidence="9">
    <location>
        <begin position="6"/>
        <end position="124"/>
    </location>
</feature>
<dbReference type="OrthoDB" id="7807987at2"/>
<dbReference type="Pfam" id="PF00441">
    <property type="entry name" value="Acyl-CoA_dh_1"/>
    <property type="match status" value="1"/>
</dbReference>
<evidence type="ECO:0000256" key="6">
    <source>
        <dbReference type="ARBA" id="ARBA00023002"/>
    </source>
</evidence>
<feature type="domain" description="Acyl-CoA dehydrogenase/oxidase C-terminal" evidence="7">
    <location>
        <begin position="238"/>
        <end position="386"/>
    </location>
</feature>
<evidence type="ECO:0000259" key="7">
    <source>
        <dbReference type="Pfam" id="PF00441"/>
    </source>
</evidence>
<dbReference type="GO" id="GO:0005737">
    <property type="term" value="C:cytoplasm"/>
    <property type="evidence" value="ECO:0007669"/>
    <property type="project" value="TreeGrafter"/>
</dbReference>
<keyword evidence="6" id="KW-0560">Oxidoreductase</keyword>
<dbReference type="PANTHER" id="PTHR48083:SF13">
    <property type="entry name" value="ACYL-COA DEHYDROGENASE FAMILY MEMBER 11"/>
    <property type="match status" value="1"/>
</dbReference>
<keyword evidence="5" id="KW-0274">FAD</keyword>
<evidence type="ECO:0000313" key="11">
    <source>
        <dbReference type="Proteomes" id="UP000272778"/>
    </source>
</evidence>
<comment type="subunit">
    <text evidence="3">Homodimer.</text>
</comment>
<dbReference type="InterPro" id="IPR013786">
    <property type="entry name" value="AcylCoA_DH/ox_N"/>
</dbReference>
<dbReference type="Pfam" id="PF02771">
    <property type="entry name" value="Acyl-CoA_dh_N"/>
    <property type="match status" value="1"/>
</dbReference>
<dbReference type="EMBL" id="RQIS01000011">
    <property type="protein sequence ID" value="RQH05063.1"/>
    <property type="molecule type" value="Genomic_DNA"/>
</dbReference>
<dbReference type="InterPro" id="IPR009075">
    <property type="entry name" value="AcylCo_DH/oxidase_C"/>
</dbReference>
<dbReference type="PROSITE" id="PS00073">
    <property type="entry name" value="ACYL_COA_DH_2"/>
    <property type="match status" value="1"/>
</dbReference>
<feature type="domain" description="Acyl-CoA oxidase/dehydrogenase middle" evidence="8">
    <location>
        <begin position="128"/>
        <end position="208"/>
    </location>
</feature>
<dbReference type="PANTHER" id="PTHR48083">
    <property type="entry name" value="MEDIUM-CHAIN SPECIFIC ACYL-COA DEHYDROGENASE, MITOCHONDRIAL-RELATED"/>
    <property type="match status" value="1"/>
</dbReference>
<dbReference type="SUPFAM" id="SSF56645">
    <property type="entry name" value="Acyl-CoA dehydrogenase NM domain-like"/>
    <property type="match status" value="1"/>
</dbReference>
<dbReference type="GO" id="GO:0003995">
    <property type="term" value="F:acyl-CoA dehydrogenase activity"/>
    <property type="evidence" value="ECO:0007669"/>
    <property type="project" value="InterPro"/>
</dbReference>
<organism evidence="10 11">
    <name type="scientific">Paraburkholderia dinghuensis</name>
    <dbReference type="NCBI Taxonomy" id="2305225"/>
    <lineage>
        <taxon>Bacteria</taxon>
        <taxon>Pseudomonadati</taxon>
        <taxon>Pseudomonadota</taxon>
        <taxon>Betaproteobacteria</taxon>
        <taxon>Burkholderiales</taxon>
        <taxon>Burkholderiaceae</taxon>
        <taxon>Paraburkholderia</taxon>
    </lineage>
</organism>
<comment type="caution">
    <text evidence="10">The sequence shown here is derived from an EMBL/GenBank/DDBJ whole genome shotgun (WGS) entry which is preliminary data.</text>
</comment>
<evidence type="ECO:0000259" key="8">
    <source>
        <dbReference type="Pfam" id="PF02770"/>
    </source>
</evidence>
<dbReference type="SUPFAM" id="SSF47203">
    <property type="entry name" value="Acyl-CoA dehydrogenase C-terminal domain-like"/>
    <property type="match status" value="1"/>
</dbReference>
<accession>A0A3N6NWM7</accession>
<evidence type="ECO:0000313" key="10">
    <source>
        <dbReference type="EMBL" id="RQH05063.1"/>
    </source>
</evidence>
<dbReference type="GO" id="GO:0033539">
    <property type="term" value="P:fatty acid beta-oxidation using acyl-CoA dehydrogenase"/>
    <property type="evidence" value="ECO:0007669"/>
    <property type="project" value="TreeGrafter"/>
</dbReference>
<evidence type="ECO:0000256" key="3">
    <source>
        <dbReference type="ARBA" id="ARBA00011738"/>
    </source>
</evidence>
<dbReference type="Gene3D" id="1.10.540.10">
    <property type="entry name" value="Acyl-CoA dehydrogenase/oxidase, N-terminal domain"/>
    <property type="match status" value="1"/>
</dbReference>
<dbReference type="InterPro" id="IPR036250">
    <property type="entry name" value="AcylCo_DH-like_C"/>
</dbReference>
<dbReference type="InterPro" id="IPR046373">
    <property type="entry name" value="Acyl-CoA_Oxase/DH_mid-dom_sf"/>
</dbReference>
<dbReference type="Proteomes" id="UP000272778">
    <property type="component" value="Unassembled WGS sequence"/>
</dbReference>
<dbReference type="RefSeq" id="WP_124152197.1">
    <property type="nucleotide sequence ID" value="NZ_RQIS01000011.1"/>
</dbReference>
<dbReference type="Gene3D" id="2.40.110.10">
    <property type="entry name" value="Butyryl-CoA Dehydrogenase, subunit A, domain 2"/>
    <property type="match status" value="1"/>
</dbReference>
<dbReference type="Pfam" id="PF02770">
    <property type="entry name" value="Acyl-CoA_dh_M"/>
    <property type="match status" value="1"/>
</dbReference>
<dbReference type="InterPro" id="IPR006089">
    <property type="entry name" value="Acyl-CoA_DH_CS"/>
</dbReference>
<gene>
    <name evidence="10" type="ORF">D1Y85_16835</name>
</gene>
<proteinExistence type="inferred from homology"/>
<dbReference type="Gene3D" id="1.20.140.10">
    <property type="entry name" value="Butyryl-CoA Dehydrogenase, subunit A, domain 3"/>
    <property type="match status" value="1"/>
</dbReference>
<dbReference type="InterPro" id="IPR009100">
    <property type="entry name" value="AcylCoA_DH/oxidase_NM_dom_sf"/>
</dbReference>
<evidence type="ECO:0000256" key="4">
    <source>
        <dbReference type="ARBA" id="ARBA00022630"/>
    </source>
</evidence>
<evidence type="ECO:0000256" key="5">
    <source>
        <dbReference type="ARBA" id="ARBA00022827"/>
    </source>
</evidence>
<comment type="similarity">
    <text evidence="2">Belongs to the acyl-CoA dehydrogenase family.</text>
</comment>
<evidence type="ECO:0000259" key="9">
    <source>
        <dbReference type="Pfam" id="PF02771"/>
    </source>
</evidence>
<dbReference type="AlphaFoldDB" id="A0A3N6NWM7"/>
<name>A0A3N6NWM7_9BURK</name>
<dbReference type="InterPro" id="IPR006091">
    <property type="entry name" value="Acyl-CoA_Oxase/DH_mid-dom"/>
</dbReference>
<evidence type="ECO:0000256" key="2">
    <source>
        <dbReference type="ARBA" id="ARBA00009347"/>
    </source>
</evidence>
<reference evidence="10 11" key="1">
    <citation type="submission" date="2018-11" db="EMBL/GenBank/DDBJ databases">
        <title>Paraburkholderia sp. DHOA04, isolated from soil.</title>
        <authorList>
            <person name="Gao Z.-H."/>
            <person name="Qiu L.-H."/>
            <person name="Fu J.-C."/>
        </authorList>
    </citation>
    <scope>NUCLEOTIDE SEQUENCE [LARGE SCALE GENOMIC DNA]</scope>
    <source>
        <strain evidence="10 11">DHOA04</strain>
    </source>
</reference>
<sequence>MNFDLTPELLDLQQRTRDFIARDVIPFERDPRCTPHGPTEDLRAELIARAKAAGLLSSHMPLELGGLGLNHRAKAIVFEESGYSPLGPVAMNIAAPDEGNMHLMEVVATPEHKARWLVPLAAGKIRSCFCMTEPDPGAGSDPNMLMTTATRDGDSYLINGRKWFTTGAEGAAFAIIMARHEGGELDGQATMFLADMNQPGVTLERTMDALDTCFPGGHGVVRFDNLRVPATDVLGEPGQGFRYAQVRLSPARLTHCMRWLGEARRAHDVATAYAAKRKAFGKTLGEHEGVGFMLADNEMDLHVTRLAIWHCAWTLDQDKLGRHASSVAKVISSEACWRVVDRSVQILGGQGVTNDTVVARIFADMRAFRIYDGPSEVHRWSIANNILRRAKPAH</sequence>
<keyword evidence="11" id="KW-1185">Reference proteome</keyword>
<comment type="cofactor">
    <cofactor evidence="1">
        <name>FAD</name>
        <dbReference type="ChEBI" id="CHEBI:57692"/>
    </cofactor>
</comment>
<dbReference type="GO" id="GO:0050660">
    <property type="term" value="F:flavin adenine dinucleotide binding"/>
    <property type="evidence" value="ECO:0007669"/>
    <property type="project" value="InterPro"/>
</dbReference>